<sequence>MEVAFPVKGNIRRGIHKLFHRKLGASEEIPQWEGSTLSHTGDGCRSFYFIEKNAPNYIGAFVDEGTPQIHKTMGHKDIKSVWDAT</sequence>
<dbReference type="Proteomes" id="UP001066276">
    <property type="component" value="Chromosome 3_1"/>
</dbReference>
<accession>A0AAV7U861</accession>
<dbReference type="EMBL" id="JANPWB010000005">
    <property type="protein sequence ID" value="KAJ1185257.1"/>
    <property type="molecule type" value="Genomic_DNA"/>
</dbReference>
<proteinExistence type="predicted"/>
<gene>
    <name evidence="1" type="ORF">NDU88_002051</name>
</gene>
<name>A0AAV7U861_PLEWA</name>
<evidence type="ECO:0000313" key="1">
    <source>
        <dbReference type="EMBL" id="KAJ1185257.1"/>
    </source>
</evidence>
<keyword evidence="2" id="KW-1185">Reference proteome</keyword>
<reference evidence="1" key="1">
    <citation type="journal article" date="2022" name="bioRxiv">
        <title>Sequencing and chromosome-scale assembly of the giantPleurodeles waltlgenome.</title>
        <authorList>
            <person name="Brown T."/>
            <person name="Elewa A."/>
            <person name="Iarovenko S."/>
            <person name="Subramanian E."/>
            <person name="Araus A.J."/>
            <person name="Petzold A."/>
            <person name="Susuki M."/>
            <person name="Suzuki K.-i.T."/>
            <person name="Hayashi T."/>
            <person name="Toyoda A."/>
            <person name="Oliveira C."/>
            <person name="Osipova E."/>
            <person name="Leigh N.D."/>
            <person name="Simon A."/>
            <person name="Yun M.H."/>
        </authorList>
    </citation>
    <scope>NUCLEOTIDE SEQUENCE</scope>
    <source>
        <strain evidence="1">20211129_DDA</strain>
        <tissue evidence="1">Liver</tissue>
    </source>
</reference>
<comment type="caution">
    <text evidence="1">The sequence shown here is derived from an EMBL/GenBank/DDBJ whole genome shotgun (WGS) entry which is preliminary data.</text>
</comment>
<dbReference type="AlphaFoldDB" id="A0AAV7U861"/>
<organism evidence="1 2">
    <name type="scientific">Pleurodeles waltl</name>
    <name type="common">Iberian ribbed newt</name>
    <dbReference type="NCBI Taxonomy" id="8319"/>
    <lineage>
        <taxon>Eukaryota</taxon>
        <taxon>Metazoa</taxon>
        <taxon>Chordata</taxon>
        <taxon>Craniata</taxon>
        <taxon>Vertebrata</taxon>
        <taxon>Euteleostomi</taxon>
        <taxon>Amphibia</taxon>
        <taxon>Batrachia</taxon>
        <taxon>Caudata</taxon>
        <taxon>Salamandroidea</taxon>
        <taxon>Salamandridae</taxon>
        <taxon>Pleurodelinae</taxon>
        <taxon>Pleurodeles</taxon>
    </lineage>
</organism>
<evidence type="ECO:0000313" key="2">
    <source>
        <dbReference type="Proteomes" id="UP001066276"/>
    </source>
</evidence>
<protein>
    <submittedName>
        <fullName evidence="1">Uncharacterized protein</fullName>
    </submittedName>
</protein>